<protein>
    <submittedName>
        <fullName evidence="5">Phosphonate metabolism transcriptional regulator PhnF</fullName>
    </submittedName>
</protein>
<dbReference type="GO" id="GO:0045892">
    <property type="term" value="P:negative regulation of DNA-templated transcription"/>
    <property type="evidence" value="ECO:0007669"/>
    <property type="project" value="TreeGrafter"/>
</dbReference>
<dbReference type="PANTHER" id="PTHR44846">
    <property type="entry name" value="MANNOSYL-D-GLYCERATE TRANSPORT/METABOLISM SYSTEM REPRESSOR MNGR-RELATED"/>
    <property type="match status" value="1"/>
</dbReference>
<dbReference type="Pfam" id="PF00392">
    <property type="entry name" value="GntR"/>
    <property type="match status" value="1"/>
</dbReference>
<dbReference type="InterPro" id="IPR028978">
    <property type="entry name" value="Chorismate_lyase_/UTRA_dom_sf"/>
</dbReference>
<dbReference type="PANTHER" id="PTHR44846:SF1">
    <property type="entry name" value="MANNOSYL-D-GLYCERATE TRANSPORT_METABOLISM SYSTEM REPRESSOR MNGR-RELATED"/>
    <property type="match status" value="1"/>
</dbReference>
<dbReference type="InterPro" id="IPR000524">
    <property type="entry name" value="Tscrpt_reg_HTH_GntR"/>
</dbReference>
<evidence type="ECO:0000313" key="5">
    <source>
        <dbReference type="EMBL" id="PPQ31769.1"/>
    </source>
</evidence>
<dbReference type="CDD" id="cd07377">
    <property type="entry name" value="WHTH_GntR"/>
    <property type="match status" value="1"/>
</dbReference>
<dbReference type="InterPro" id="IPR036390">
    <property type="entry name" value="WH_DNA-bd_sf"/>
</dbReference>
<dbReference type="AlphaFoldDB" id="A0A2S6NAY4"/>
<dbReference type="SUPFAM" id="SSF64288">
    <property type="entry name" value="Chorismate lyase-like"/>
    <property type="match status" value="1"/>
</dbReference>
<dbReference type="SUPFAM" id="SSF46785">
    <property type="entry name" value="Winged helix' DNA-binding domain"/>
    <property type="match status" value="1"/>
</dbReference>
<keyword evidence="1" id="KW-0805">Transcription regulation</keyword>
<dbReference type="Gene3D" id="1.10.10.10">
    <property type="entry name" value="Winged helix-like DNA-binding domain superfamily/Winged helix DNA-binding domain"/>
    <property type="match status" value="1"/>
</dbReference>
<dbReference type="PRINTS" id="PR00035">
    <property type="entry name" value="HTHGNTR"/>
</dbReference>
<evidence type="ECO:0000313" key="6">
    <source>
        <dbReference type="Proteomes" id="UP000239724"/>
    </source>
</evidence>
<feature type="domain" description="HTH gntR-type" evidence="4">
    <location>
        <begin position="21"/>
        <end position="89"/>
    </location>
</feature>
<organism evidence="5 6">
    <name type="scientific">Rhodopila globiformis</name>
    <name type="common">Rhodopseudomonas globiformis</name>
    <dbReference type="NCBI Taxonomy" id="1071"/>
    <lineage>
        <taxon>Bacteria</taxon>
        <taxon>Pseudomonadati</taxon>
        <taxon>Pseudomonadota</taxon>
        <taxon>Alphaproteobacteria</taxon>
        <taxon>Acetobacterales</taxon>
        <taxon>Acetobacteraceae</taxon>
        <taxon>Rhodopila</taxon>
    </lineage>
</organism>
<evidence type="ECO:0000259" key="4">
    <source>
        <dbReference type="PROSITE" id="PS50949"/>
    </source>
</evidence>
<dbReference type="GO" id="GO:0003677">
    <property type="term" value="F:DNA binding"/>
    <property type="evidence" value="ECO:0007669"/>
    <property type="project" value="UniProtKB-KW"/>
</dbReference>
<evidence type="ECO:0000256" key="2">
    <source>
        <dbReference type="ARBA" id="ARBA00023125"/>
    </source>
</evidence>
<dbReference type="PROSITE" id="PS50949">
    <property type="entry name" value="HTH_GNTR"/>
    <property type="match status" value="1"/>
</dbReference>
<dbReference type="InterPro" id="IPR050679">
    <property type="entry name" value="Bact_HTH_transcr_reg"/>
</dbReference>
<dbReference type="RefSeq" id="WP_104519978.1">
    <property type="nucleotide sequence ID" value="NZ_NHRY01000183.1"/>
</dbReference>
<dbReference type="Pfam" id="PF07702">
    <property type="entry name" value="UTRA"/>
    <property type="match status" value="1"/>
</dbReference>
<keyword evidence="2" id="KW-0238">DNA-binding</keyword>
<name>A0A2S6NAY4_RHOGL</name>
<dbReference type="Gene3D" id="3.40.1410.10">
    <property type="entry name" value="Chorismate lyase-like"/>
    <property type="match status" value="1"/>
</dbReference>
<dbReference type="Proteomes" id="UP000239724">
    <property type="component" value="Unassembled WGS sequence"/>
</dbReference>
<dbReference type="SMART" id="SM00866">
    <property type="entry name" value="UTRA"/>
    <property type="match status" value="1"/>
</dbReference>
<evidence type="ECO:0000256" key="3">
    <source>
        <dbReference type="ARBA" id="ARBA00023163"/>
    </source>
</evidence>
<sequence>MNLPAEIDDPSTCPVNRRDGVTLWRQIASRLQGDIASGALKPGGRLPTEAELSAQFGVNRHTVRRALEELSRSGLVRVEQGRGSFVAEDVLDYTVEPRTRFAEWIRKHNKEPSGIVRQLREIPADRRVADALGVRSGSRVVLLERLGLADDRPVSLTRHHFPATRLKGLLAALQATPRITDALRVVGVDDYMRLQTRVTARMPTPTEAELLRMPRTRPVLVTENINVDRDGTVIEFAIGCYPTPRVQIVFEP</sequence>
<evidence type="ECO:0000256" key="1">
    <source>
        <dbReference type="ARBA" id="ARBA00023015"/>
    </source>
</evidence>
<dbReference type="GO" id="GO:0003700">
    <property type="term" value="F:DNA-binding transcription factor activity"/>
    <property type="evidence" value="ECO:0007669"/>
    <property type="project" value="InterPro"/>
</dbReference>
<gene>
    <name evidence="5" type="ORF">CCS01_16785</name>
</gene>
<dbReference type="InterPro" id="IPR011663">
    <property type="entry name" value="UTRA"/>
</dbReference>
<comment type="caution">
    <text evidence="5">The sequence shown here is derived from an EMBL/GenBank/DDBJ whole genome shotgun (WGS) entry which is preliminary data.</text>
</comment>
<dbReference type="NCBIfam" id="TIGR02325">
    <property type="entry name" value="C_P_lyase_phnF"/>
    <property type="match status" value="1"/>
</dbReference>
<dbReference type="InterPro" id="IPR036388">
    <property type="entry name" value="WH-like_DNA-bd_sf"/>
</dbReference>
<dbReference type="OrthoDB" id="5454556at2"/>
<keyword evidence="3" id="KW-0804">Transcription</keyword>
<reference evidence="5 6" key="1">
    <citation type="journal article" date="2018" name="Arch. Microbiol.">
        <title>New insights into the metabolic potential of the phototrophic purple bacterium Rhodopila globiformis DSM 161(T) from its draft genome sequence and evidence for a vanadium-dependent nitrogenase.</title>
        <authorList>
            <person name="Imhoff J.F."/>
            <person name="Rahn T."/>
            <person name="Kunzel S."/>
            <person name="Neulinger S.C."/>
        </authorList>
    </citation>
    <scope>NUCLEOTIDE SEQUENCE [LARGE SCALE GENOMIC DNA]</scope>
    <source>
        <strain evidence="5 6">DSM 161</strain>
    </source>
</reference>
<keyword evidence="6" id="KW-1185">Reference proteome</keyword>
<proteinExistence type="predicted"/>
<dbReference type="SMART" id="SM00345">
    <property type="entry name" value="HTH_GNTR"/>
    <property type="match status" value="1"/>
</dbReference>
<dbReference type="InterPro" id="IPR012702">
    <property type="entry name" value="CP_lyase_PhnF"/>
</dbReference>
<accession>A0A2S6NAY4</accession>
<dbReference type="EMBL" id="NHRY01000183">
    <property type="protein sequence ID" value="PPQ31769.1"/>
    <property type="molecule type" value="Genomic_DNA"/>
</dbReference>